<keyword evidence="5" id="KW-0418">Kinase</keyword>
<reference evidence="11 12" key="1">
    <citation type="submission" date="2024-08" db="EMBL/GenBank/DDBJ databases">
        <title>Insights into the chromosomal genome structure of Flemingia macrophylla.</title>
        <authorList>
            <person name="Ding Y."/>
            <person name="Zhao Y."/>
            <person name="Bi W."/>
            <person name="Wu M."/>
            <person name="Zhao G."/>
            <person name="Gong Y."/>
            <person name="Li W."/>
            <person name="Zhang P."/>
        </authorList>
    </citation>
    <scope>NUCLEOTIDE SEQUENCE [LARGE SCALE GENOMIC DNA]</scope>
    <source>
        <strain evidence="11">DYQJB</strain>
        <tissue evidence="11">Leaf</tissue>
    </source>
</reference>
<keyword evidence="4" id="KW-0547">Nucleotide-binding</keyword>
<dbReference type="GO" id="GO:0004674">
    <property type="term" value="F:protein serine/threonine kinase activity"/>
    <property type="evidence" value="ECO:0007669"/>
    <property type="project" value="UniProtKB-KW"/>
</dbReference>
<feature type="domain" description="Protein kinase" evidence="10">
    <location>
        <begin position="1"/>
        <end position="193"/>
    </location>
</feature>
<accession>A0ABD1L9M2</accession>
<evidence type="ECO:0000256" key="3">
    <source>
        <dbReference type="ARBA" id="ARBA00022679"/>
    </source>
</evidence>
<keyword evidence="2" id="KW-0723">Serine/threonine-protein kinase</keyword>
<comment type="catalytic activity">
    <reaction evidence="7">
        <text>L-threonyl-[protein] + ATP = O-phospho-L-threonyl-[protein] + ADP + H(+)</text>
        <dbReference type="Rhea" id="RHEA:46608"/>
        <dbReference type="Rhea" id="RHEA-COMP:11060"/>
        <dbReference type="Rhea" id="RHEA-COMP:11605"/>
        <dbReference type="ChEBI" id="CHEBI:15378"/>
        <dbReference type="ChEBI" id="CHEBI:30013"/>
        <dbReference type="ChEBI" id="CHEBI:30616"/>
        <dbReference type="ChEBI" id="CHEBI:61977"/>
        <dbReference type="ChEBI" id="CHEBI:456216"/>
        <dbReference type="EC" id="2.7.11.1"/>
    </reaction>
</comment>
<dbReference type="PANTHER" id="PTHR27002:SF1108">
    <property type="entry name" value="CYSTEINE-RICH RECEPTOR-KINASE-LIKE PROTEIN"/>
    <property type="match status" value="1"/>
</dbReference>
<evidence type="ECO:0000313" key="11">
    <source>
        <dbReference type="EMBL" id="KAL2320043.1"/>
    </source>
</evidence>
<keyword evidence="12" id="KW-1185">Reference proteome</keyword>
<name>A0ABD1L9M2_9FABA</name>
<dbReference type="PROSITE" id="PS00108">
    <property type="entry name" value="PROTEIN_KINASE_ST"/>
    <property type="match status" value="1"/>
</dbReference>
<dbReference type="FunFam" id="1.10.510.10:FF:001023">
    <property type="entry name" value="Os07g0541700 protein"/>
    <property type="match status" value="1"/>
</dbReference>
<sequence length="193" mass="20962">MSDPGAPPPNPDPPTPSPIKPLPNPDPPTPSPIKVGQEGVALEALQFKLVVIKVATNNFSNENSIGRGGFGEVYKGIAQGILYLHEHSRFKVIHRDLKPSNVLLDENMTPKILDFGLAKIVEINQDQGSTNKIAGTFGYMSPEYAMFGHFSEKSDVFSFGVMVLEIITGKKNLDSYEPNHVAGGLLSYMSIII</sequence>
<dbReference type="SMART" id="SM00220">
    <property type="entry name" value="S_TKc"/>
    <property type="match status" value="1"/>
</dbReference>
<dbReference type="InterPro" id="IPR008271">
    <property type="entry name" value="Ser/Thr_kinase_AS"/>
</dbReference>
<evidence type="ECO:0000256" key="1">
    <source>
        <dbReference type="ARBA" id="ARBA00012513"/>
    </source>
</evidence>
<proteinExistence type="predicted"/>
<dbReference type="GO" id="GO:0005524">
    <property type="term" value="F:ATP binding"/>
    <property type="evidence" value="ECO:0007669"/>
    <property type="project" value="UniProtKB-KW"/>
</dbReference>
<evidence type="ECO:0000256" key="4">
    <source>
        <dbReference type="ARBA" id="ARBA00022741"/>
    </source>
</evidence>
<dbReference type="InterPro" id="IPR011009">
    <property type="entry name" value="Kinase-like_dom_sf"/>
</dbReference>
<evidence type="ECO:0000256" key="8">
    <source>
        <dbReference type="ARBA" id="ARBA00048679"/>
    </source>
</evidence>
<protein>
    <recommendedName>
        <fullName evidence="1">non-specific serine/threonine protein kinase</fullName>
        <ecNumber evidence="1">2.7.11.1</ecNumber>
    </recommendedName>
</protein>
<evidence type="ECO:0000259" key="10">
    <source>
        <dbReference type="PROSITE" id="PS50011"/>
    </source>
</evidence>
<comment type="catalytic activity">
    <reaction evidence="8">
        <text>L-seryl-[protein] + ATP = O-phospho-L-seryl-[protein] + ADP + H(+)</text>
        <dbReference type="Rhea" id="RHEA:17989"/>
        <dbReference type="Rhea" id="RHEA-COMP:9863"/>
        <dbReference type="Rhea" id="RHEA-COMP:11604"/>
        <dbReference type="ChEBI" id="CHEBI:15378"/>
        <dbReference type="ChEBI" id="CHEBI:29999"/>
        <dbReference type="ChEBI" id="CHEBI:30616"/>
        <dbReference type="ChEBI" id="CHEBI:83421"/>
        <dbReference type="ChEBI" id="CHEBI:456216"/>
        <dbReference type="EC" id="2.7.11.1"/>
    </reaction>
</comment>
<gene>
    <name evidence="11" type="ORF">Fmac_029012</name>
</gene>
<dbReference type="EMBL" id="JBGMDY010000010">
    <property type="protein sequence ID" value="KAL2320043.1"/>
    <property type="molecule type" value="Genomic_DNA"/>
</dbReference>
<dbReference type="SUPFAM" id="SSF56112">
    <property type="entry name" value="Protein kinase-like (PK-like)"/>
    <property type="match status" value="1"/>
</dbReference>
<keyword evidence="3" id="KW-0808">Transferase</keyword>
<evidence type="ECO:0000256" key="7">
    <source>
        <dbReference type="ARBA" id="ARBA00047899"/>
    </source>
</evidence>
<dbReference type="AlphaFoldDB" id="A0ABD1L9M2"/>
<organism evidence="11 12">
    <name type="scientific">Flemingia macrophylla</name>
    <dbReference type="NCBI Taxonomy" id="520843"/>
    <lineage>
        <taxon>Eukaryota</taxon>
        <taxon>Viridiplantae</taxon>
        <taxon>Streptophyta</taxon>
        <taxon>Embryophyta</taxon>
        <taxon>Tracheophyta</taxon>
        <taxon>Spermatophyta</taxon>
        <taxon>Magnoliopsida</taxon>
        <taxon>eudicotyledons</taxon>
        <taxon>Gunneridae</taxon>
        <taxon>Pentapetalae</taxon>
        <taxon>rosids</taxon>
        <taxon>fabids</taxon>
        <taxon>Fabales</taxon>
        <taxon>Fabaceae</taxon>
        <taxon>Papilionoideae</taxon>
        <taxon>50 kb inversion clade</taxon>
        <taxon>NPAAA clade</taxon>
        <taxon>indigoferoid/millettioid clade</taxon>
        <taxon>Phaseoleae</taxon>
        <taxon>Flemingia</taxon>
    </lineage>
</organism>
<dbReference type="Pfam" id="PF00069">
    <property type="entry name" value="Pkinase"/>
    <property type="match status" value="1"/>
</dbReference>
<evidence type="ECO:0000256" key="5">
    <source>
        <dbReference type="ARBA" id="ARBA00022777"/>
    </source>
</evidence>
<evidence type="ECO:0000256" key="2">
    <source>
        <dbReference type="ARBA" id="ARBA00022527"/>
    </source>
</evidence>
<evidence type="ECO:0000256" key="6">
    <source>
        <dbReference type="ARBA" id="ARBA00022840"/>
    </source>
</evidence>
<dbReference type="EC" id="2.7.11.1" evidence="1"/>
<keyword evidence="6" id="KW-0067">ATP-binding</keyword>
<evidence type="ECO:0000313" key="12">
    <source>
        <dbReference type="Proteomes" id="UP001603857"/>
    </source>
</evidence>
<dbReference type="InterPro" id="IPR000719">
    <property type="entry name" value="Prot_kinase_dom"/>
</dbReference>
<dbReference type="PROSITE" id="PS50011">
    <property type="entry name" value="PROTEIN_KINASE_DOM"/>
    <property type="match status" value="1"/>
</dbReference>
<dbReference type="Gene3D" id="1.10.510.10">
    <property type="entry name" value="Transferase(Phosphotransferase) domain 1"/>
    <property type="match status" value="1"/>
</dbReference>
<dbReference type="Proteomes" id="UP001603857">
    <property type="component" value="Unassembled WGS sequence"/>
</dbReference>
<evidence type="ECO:0000256" key="9">
    <source>
        <dbReference type="SAM" id="MobiDB-lite"/>
    </source>
</evidence>
<feature type="compositionally biased region" description="Pro residues" evidence="9">
    <location>
        <begin position="1"/>
        <end position="31"/>
    </location>
</feature>
<feature type="region of interest" description="Disordered" evidence="9">
    <location>
        <begin position="1"/>
        <end position="34"/>
    </location>
</feature>
<comment type="caution">
    <text evidence="11">The sequence shown here is derived from an EMBL/GenBank/DDBJ whole genome shotgun (WGS) entry which is preliminary data.</text>
</comment>
<dbReference type="PANTHER" id="PTHR27002">
    <property type="entry name" value="RECEPTOR-LIKE SERINE/THREONINE-PROTEIN KINASE SD1-8"/>
    <property type="match status" value="1"/>
</dbReference>